<dbReference type="AlphaFoldDB" id="A0A0P9D6H6"/>
<sequence>MIDFIMAWTDEEVELCEQAFRGLVAWEKFYAFCQQAGFNADDILSVVEGAAVEAELDGWKLHINVGN</sequence>
<organism evidence="1 2">
    <name type="scientific">Kouleothrix aurantiaca</name>
    <dbReference type="NCBI Taxonomy" id="186479"/>
    <lineage>
        <taxon>Bacteria</taxon>
        <taxon>Bacillati</taxon>
        <taxon>Chloroflexota</taxon>
        <taxon>Chloroflexia</taxon>
        <taxon>Chloroflexales</taxon>
        <taxon>Roseiflexineae</taxon>
        <taxon>Roseiflexaceae</taxon>
        <taxon>Kouleothrix</taxon>
    </lineage>
</organism>
<accession>A0A0P9D6H6</accession>
<comment type="caution">
    <text evidence="1">The sequence shown here is derived from an EMBL/GenBank/DDBJ whole genome shotgun (WGS) entry which is preliminary data.</text>
</comment>
<dbReference type="Proteomes" id="UP000050509">
    <property type="component" value="Unassembled WGS sequence"/>
</dbReference>
<evidence type="ECO:0000313" key="1">
    <source>
        <dbReference type="EMBL" id="KPV54648.1"/>
    </source>
</evidence>
<keyword evidence="2" id="KW-1185">Reference proteome</keyword>
<reference evidence="1 2" key="1">
    <citation type="submission" date="2015-09" db="EMBL/GenBank/DDBJ databases">
        <title>Draft genome sequence of Kouleothrix aurantiaca JCM 19913.</title>
        <authorList>
            <person name="Hemp J."/>
        </authorList>
    </citation>
    <scope>NUCLEOTIDE SEQUENCE [LARGE SCALE GENOMIC DNA]</scope>
    <source>
        <strain evidence="1 2">COM-B</strain>
    </source>
</reference>
<evidence type="ECO:0000313" key="2">
    <source>
        <dbReference type="Proteomes" id="UP000050509"/>
    </source>
</evidence>
<proteinExistence type="predicted"/>
<dbReference type="EMBL" id="LJCR01000028">
    <property type="protein sequence ID" value="KPV54648.1"/>
    <property type="molecule type" value="Genomic_DNA"/>
</dbReference>
<gene>
    <name evidence="1" type="ORF">SE17_02515</name>
</gene>
<protein>
    <submittedName>
        <fullName evidence="1">Uncharacterized protein</fullName>
    </submittedName>
</protein>
<name>A0A0P9D6H6_9CHLR</name>